<organism evidence="1 2">
    <name type="scientific">Delitschia confertaspora ATCC 74209</name>
    <dbReference type="NCBI Taxonomy" id="1513339"/>
    <lineage>
        <taxon>Eukaryota</taxon>
        <taxon>Fungi</taxon>
        <taxon>Dikarya</taxon>
        <taxon>Ascomycota</taxon>
        <taxon>Pezizomycotina</taxon>
        <taxon>Dothideomycetes</taxon>
        <taxon>Pleosporomycetidae</taxon>
        <taxon>Pleosporales</taxon>
        <taxon>Delitschiaceae</taxon>
        <taxon>Delitschia</taxon>
    </lineage>
</organism>
<name>A0A9P4MYN6_9PLEO</name>
<dbReference type="AlphaFoldDB" id="A0A9P4MYN6"/>
<evidence type="ECO:0000313" key="1">
    <source>
        <dbReference type="EMBL" id="KAF2204428.1"/>
    </source>
</evidence>
<gene>
    <name evidence="1" type="ORF">GQ43DRAFT_167470</name>
</gene>
<evidence type="ECO:0000313" key="2">
    <source>
        <dbReference type="Proteomes" id="UP000799536"/>
    </source>
</evidence>
<dbReference type="EMBL" id="ML993876">
    <property type="protein sequence ID" value="KAF2204428.1"/>
    <property type="molecule type" value="Genomic_DNA"/>
</dbReference>
<protein>
    <submittedName>
        <fullName evidence="1">Uncharacterized protein</fullName>
    </submittedName>
</protein>
<proteinExistence type="predicted"/>
<reference evidence="1" key="1">
    <citation type="journal article" date="2020" name="Stud. Mycol.">
        <title>101 Dothideomycetes genomes: a test case for predicting lifestyles and emergence of pathogens.</title>
        <authorList>
            <person name="Haridas S."/>
            <person name="Albert R."/>
            <person name="Binder M."/>
            <person name="Bloem J."/>
            <person name="Labutti K."/>
            <person name="Salamov A."/>
            <person name="Andreopoulos B."/>
            <person name="Baker S."/>
            <person name="Barry K."/>
            <person name="Bills G."/>
            <person name="Bluhm B."/>
            <person name="Cannon C."/>
            <person name="Castanera R."/>
            <person name="Culley D."/>
            <person name="Daum C."/>
            <person name="Ezra D."/>
            <person name="Gonzalez J."/>
            <person name="Henrissat B."/>
            <person name="Kuo A."/>
            <person name="Liang C."/>
            <person name="Lipzen A."/>
            <person name="Lutzoni F."/>
            <person name="Magnuson J."/>
            <person name="Mondo S."/>
            <person name="Nolan M."/>
            <person name="Ohm R."/>
            <person name="Pangilinan J."/>
            <person name="Park H.-J."/>
            <person name="Ramirez L."/>
            <person name="Alfaro M."/>
            <person name="Sun H."/>
            <person name="Tritt A."/>
            <person name="Yoshinaga Y."/>
            <person name="Zwiers L.-H."/>
            <person name="Turgeon B."/>
            <person name="Goodwin S."/>
            <person name="Spatafora J."/>
            <person name="Crous P."/>
            <person name="Grigoriev I."/>
        </authorList>
    </citation>
    <scope>NUCLEOTIDE SEQUENCE</scope>
    <source>
        <strain evidence="1">ATCC 74209</strain>
    </source>
</reference>
<sequence>MQNYCCLLALIIDTVIVQAIGFSNLLISVPIIFWASGKWICHGDSLKCCWKTSMSSSNHTSPSLDVQSLESWWDLSIQRLLMISYGLTTYRSGSLNVSLHSRRDKRKGQLGLDCLSSHRASRGGIYQ</sequence>
<dbReference type="Proteomes" id="UP000799536">
    <property type="component" value="Unassembled WGS sequence"/>
</dbReference>
<accession>A0A9P4MYN6</accession>
<keyword evidence="2" id="KW-1185">Reference proteome</keyword>
<comment type="caution">
    <text evidence="1">The sequence shown here is derived from an EMBL/GenBank/DDBJ whole genome shotgun (WGS) entry which is preliminary data.</text>
</comment>